<sequence length="513" mass="57315">MEGGGNIQEANSTVENQDQDEESQNRGCYYSCYDPRGTCHRFIALFFMCFLGFGSYFCYDNPAALKSEFEKDLGLSDTKFNLLYSLYSWPNVVLCFVGGYLIDRVFGIRLGTNIFMLITLMGQLLFAAGAFFNTFWIMAAGRFLFGIGGESLAVAQNSYAVLWFKGKELNMVFGLQLSLARIGSTVNFWVVKPIYDFVDDYYLGFQCLGIVLFISTGTCLISMVCSMILGCLDKRADRILRRNEHSTGEVVKLSVVTEFPITFWLLSVVCVAYYVAIFPFIANGQGFFKEKWPEVDANTVNSIIYLISAFASPILGFLVDKTGRNVLYVFISILATIASHSLLTFSTLNPYIGMSFMGLSYSLLASGLWPLVALIIPEHQLGTAYGICQAVQNLGLAVISILIGYIVDTYGYWWMEIFFCSCLTVSLLAIIAVWLVDSSRGGLLNMSPSKREQHQQELLAASILESEKLLAAGVSNSMEESNDFLQTNSDFHIRNRYLSRIGATLHDNQTYTY</sequence>
<evidence type="ECO:0000313" key="28">
    <source>
        <dbReference type="RefSeq" id="XP_017770005.1"/>
    </source>
</evidence>
<feature type="transmembrane region" description="Helical" evidence="25">
    <location>
        <begin position="302"/>
        <end position="319"/>
    </location>
</feature>
<comment type="catalytic activity">
    <reaction evidence="13">
        <text>L-alpha-aminoacyl-L-lysine(out) = L-alpha-aminoacyl-L-lysine(in)</text>
        <dbReference type="Rhea" id="RHEA:79383"/>
        <dbReference type="ChEBI" id="CHEBI:229966"/>
    </reaction>
</comment>
<dbReference type="GeneID" id="108557834"/>
<evidence type="ECO:0000256" key="24">
    <source>
        <dbReference type="ARBA" id="ARBA00046376"/>
    </source>
</evidence>
<evidence type="ECO:0000256" key="5">
    <source>
        <dbReference type="ARBA" id="ARBA00022989"/>
    </source>
</evidence>
<comment type="similarity">
    <text evidence="2">Belongs to the major facilitator superfamily.</text>
</comment>
<dbReference type="CDD" id="cd17340">
    <property type="entry name" value="MFS_MFSD1"/>
    <property type="match status" value="1"/>
</dbReference>
<comment type="catalytic activity">
    <reaction evidence="15">
        <text>L-arginyl-L-alpha-amino acid(out) = L-arginyl-L-alpha-amino acid(in)</text>
        <dbReference type="Rhea" id="RHEA:79371"/>
        <dbReference type="ChEBI" id="CHEBI:84315"/>
    </reaction>
</comment>
<feature type="transmembrane region" description="Helical" evidence="25">
    <location>
        <begin position="114"/>
        <end position="137"/>
    </location>
</feature>
<comment type="catalytic activity">
    <reaction evidence="12">
        <text>L-lysyl-L-alpha-amino acid(out) = L-lysyl-L-alpha-amino acid(in)</text>
        <dbReference type="Rhea" id="RHEA:79387"/>
        <dbReference type="ChEBI" id="CHEBI:229965"/>
    </reaction>
</comment>
<evidence type="ECO:0000256" key="2">
    <source>
        <dbReference type="ARBA" id="ARBA00008335"/>
    </source>
</evidence>
<evidence type="ECO:0000256" key="16">
    <source>
        <dbReference type="ARBA" id="ARBA00044900"/>
    </source>
</evidence>
<comment type="catalytic activity">
    <reaction evidence="10">
        <text>L-alpha-aminoacyl-L-arginine(out) = L-alpha-aminoacyl-L-arginine(in)</text>
        <dbReference type="Rhea" id="RHEA:79367"/>
        <dbReference type="ChEBI" id="CHEBI:229968"/>
    </reaction>
</comment>
<comment type="catalytic activity">
    <reaction evidence="18">
        <text>L-histidyl-L-alpha-amino acid(out) = L-histidyl-L-alpha-amino acid(in)</text>
        <dbReference type="Rhea" id="RHEA:79379"/>
        <dbReference type="ChEBI" id="CHEBI:229964"/>
    </reaction>
</comment>
<feature type="transmembrane region" description="Helical" evidence="25">
    <location>
        <begin position="261"/>
        <end position="282"/>
    </location>
</feature>
<evidence type="ECO:0000256" key="14">
    <source>
        <dbReference type="ARBA" id="ARBA00044898"/>
    </source>
</evidence>
<feature type="transmembrane region" description="Helical" evidence="25">
    <location>
        <begin position="413"/>
        <end position="436"/>
    </location>
</feature>
<evidence type="ECO:0000256" key="11">
    <source>
        <dbReference type="ARBA" id="ARBA00044884"/>
    </source>
</evidence>
<comment type="catalytic activity">
    <reaction evidence="19">
        <text>L-alanyl-L-lysine(out) = L-alanyl-L-lysine(in)</text>
        <dbReference type="Rhea" id="RHEA:79415"/>
        <dbReference type="ChEBI" id="CHEBI:192470"/>
    </reaction>
</comment>
<keyword evidence="27" id="KW-1185">Reference proteome</keyword>
<comment type="catalytic activity">
    <reaction evidence="17">
        <text>L-arginyl-glycine(out) = L-arginyl-glycine(in)</text>
        <dbReference type="Rhea" id="RHEA:79391"/>
        <dbReference type="ChEBI" id="CHEBI:229955"/>
    </reaction>
</comment>
<evidence type="ECO:0000256" key="1">
    <source>
        <dbReference type="ARBA" id="ARBA00004155"/>
    </source>
</evidence>
<evidence type="ECO:0000256" key="10">
    <source>
        <dbReference type="ARBA" id="ARBA00044881"/>
    </source>
</evidence>
<evidence type="ECO:0000256" key="21">
    <source>
        <dbReference type="ARBA" id="ARBA00044985"/>
    </source>
</evidence>
<dbReference type="InterPro" id="IPR020846">
    <property type="entry name" value="MFS_dom"/>
</dbReference>
<dbReference type="SUPFAM" id="SSF103473">
    <property type="entry name" value="MFS general substrate transporter"/>
    <property type="match status" value="1"/>
</dbReference>
<comment type="subcellular location">
    <subcellularLocation>
        <location evidence="1">Lysosome membrane</location>
        <topology evidence="1">Multi-pass membrane protein</topology>
    </subcellularLocation>
</comment>
<dbReference type="RefSeq" id="XP_017770005.1">
    <property type="nucleotide sequence ID" value="XM_017914516.1"/>
</dbReference>
<evidence type="ECO:0000256" key="4">
    <source>
        <dbReference type="ARBA" id="ARBA00022692"/>
    </source>
</evidence>
<feature type="transmembrane region" description="Helical" evidence="25">
    <location>
        <begin position="351"/>
        <end position="376"/>
    </location>
</feature>
<dbReference type="InterPro" id="IPR036259">
    <property type="entry name" value="MFS_trans_sf"/>
</dbReference>
<feature type="transmembrane region" description="Helical" evidence="25">
    <location>
        <begin position="326"/>
        <end position="345"/>
    </location>
</feature>
<feature type="transmembrane region" description="Helical" evidence="25">
    <location>
        <begin position="42"/>
        <end position="62"/>
    </location>
</feature>
<comment type="catalytic activity">
    <reaction evidence="9">
        <text>L-histidyl-glycine(out) = L-histidyl-glycine(in)</text>
        <dbReference type="Rhea" id="RHEA:79395"/>
        <dbReference type="ChEBI" id="CHEBI:229957"/>
    </reaction>
</comment>
<evidence type="ECO:0000256" key="6">
    <source>
        <dbReference type="ARBA" id="ARBA00023136"/>
    </source>
</evidence>
<evidence type="ECO:0000259" key="26">
    <source>
        <dbReference type="PROSITE" id="PS50850"/>
    </source>
</evidence>
<keyword evidence="5 25" id="KW-1133">Transmembrane helix</keyword>
<feature type="transmembrane region" description="Helical" evidence="25">
    <location>
        <begin position="383"/>
        <end position="407"/>
    </location>
</feature>
<evidence type="ECO:0000256" key="8">
    <source>
        <dbReference type="ARBA" id="ARBA00044876"/>
    </source>
</evidence>
<evidence type="ECO:0000256" key="19">
    <source>
        <dbReference type="ARBA" id="ARBA00044919"/>
    </source>
</evidence>
<evidence type="ECO:0000256" key="22">
    <source>
        <dbReference type="ARBA" id="ARBA00045018"/>
    </source>
</evidence>
<evidence type="ECO:0000256" key="17">
    <source>
        <dbReference type="ARBA" id="ARBA00044903"/>
    </source>
</evidence>
<dbReference type="Pfam" id="PF07690">
    <property type="entry name" value="MFS_1"/>
    <property type="match status" value="1"/>
</dbReference>
<evidence type="ECO:0000256" key="3">
    <source>
        <dbReference type="ARBA" id="ARBA00022448"/>
    </source>
</evidence>
<comment type="function">
    <text evidence="23">Lysosomal dipeptide uniporter that selectively exports lysine, arginine or histidine-containing dipeptides with a net positive charge from the lysosome lumen into the cytosol. Could play a role in a specific type of protein O-glycosylation indirectly regulating macrophages migration and tissue invasion. Also essential for liver homeostasis.</text>
</comment>
<comment type="catalytic activity">
    <reaction evidence="14">
        <text>L-aspartyl-L-lysine(out) = L-aspartyl-L-lysine(in)</text>
        <dbReference type="Rhea" id="RHEA:79411"/>
        <dbReference type="ChEBI" id="CHEBI:229953"/>
    </reaction>
</comment>
<evidence type="ECO:0000256" key="9">
    <source>
        <dbReference type="ARBA" id="ARBA00044878"/>
    </source>
</evidence>
<evidence type="ECO:0000256" key="23">
    <source>
        <dbReference type="ARBA" id="ARBA00045709"/>
    </source>
</evidence>
<evidence type="ECO:0000256" key="12">
    <source>
        <dbReference type="ARBA" id="ARBA00044891"/>
    </source>
</evidence>
<evidence type="ECO:0000256" key="18">
    <source>
        <dbReference type="ARBA" id="ARBA00044912"/>
    </source>
</evidence>
<keyword evidence="4 25" id="KW-0812">Transmembrane</keyword>
<evidence type="ECO:0000256" key="7">
    <source>
        <dbReference type="ARBA" id="ARBA00023228"/>
    </source>
</evidence>
<dbReference type="PANTHER" id="PTHR23512:SF3">
    <property type="entry name" value="MAJOR FACILITATOR SUPERFAMILY DOMAIN-CONTAINING PROTEIN 1"/>
    <property type="match status" value="1"/>
</dbReference>
<comment type="subunit">
    <text evidence="24">Homodimer. Interacts with lysosomal protein GLMP (via lumenal domain); the interaction starts while both proteins are still in the endoplasmic reticulum and is required for stabilization of MFSD1 in lysosomes but has no direct effect on its targeting to lysosomes or transporter activity.</text>
</comment>
<dbReference type="PROSITE" id="PS50850">
    <property type="entry name" value="MFS"/>
    <property type="match status" value="1"/>
</dbReference>
<dbReference type="InterPro" id="IPR052187">
    <property type="entry name" value="MFSD1"/>
</dbReference>
<evidence type="ECO:0000313" key="27">
    <source>
        <dbReference type="Proteomes" id="UP000695000"/>
    </source>
</evidence>
<gene>
    <name evidence="28" type="primary">LOC108557834</name>
</gene>
<protein>
    <recommendedName>
        <fullName evidence="21">Lysosomal dipeptide transporter MFSD1</fullName>
    </recommendedName>
    <alternativeName>
        <fullName evidence="22">Major facilitator superfamily domain-containing protein 1</fullName>
    </alternativeName>
</protein>
<dbReference type="PANTHER" id="PTHR23512">
    <property type="entry name" value="MAJOR FACILITATOR SUPERFAMILY DOMAIN-CONTAINING PROTEIN 1"/>
    <property type="match status" value="1"/>
</dbReference>
<keyword evidence="6 25" id="KW-0472">Membrane</keyword>
<dbReference type="Gene3D" id="1.20.1250.20">
    <property type="entry name" value="MFS general substrate transporter like domains"/>
    <property type="match status" value="2"/>
</dbReference>
<keyword evidence="7" id="KW-0458">Lysosome</keyword>
<evidence type="ECO:0000256" key="25">
    <source>
        <dbReference type="SAM" id="Phobius"/>
    </source>
</evidence>
<feature type="transmembrane region" description="Helical" evidence="25">
    <location>
        <begin position="203"/>
        <end position="232"/>
    </location>
</feature>
<feature type="domain" description="Major facilitator superfamily (MFS) profile" evidence="26">
    <location>
        <begin position="41"/>
        <end position="440"/>
    </location>
</feature>
<evidence type="ECO:0000256" key="20">
    <source>
        <dbReference type="ARBA" id="ARBA00044924"/>
    </source>
</evidence>
<comment type="catalytic activity">
    <reaction evidence="8">
        <text>L-lysyl-L-alanine(out) = L-lysyl-L-alanine(in)</text>
        <dbReference type="Rhea" id="RHEA:79399"/>
        <dbReference type="ChEBI" id="CHEBI:229954"/>
    </reaction>
</comment>
<organism evidence="27 28">
    <name type="scientific">Nicrophorus vespilloides</name>
    <name type="common">Boreal carrion beetle</name>
    <dbReference type="NCBI Taxonomy" id="110193"/>
    <lineage>
        <taxon>Eukaryota</taxon>
        <taxon>Metazoa</taxon>
        <taxon>Ecdysozoa</taxon>
        <taxon>Arthropoda</taxon>
        <taxon>Hexapoda</taxon>
        <taxon>Insecta</taxon>
        <taxon>Pterygota</taxon>
        <taxon>Neoptera</taxon>
        <taxon>Endopterygota</taxon>
        <taxon>Coleoptera</taxon>
        <taxon>Polyphaga</taxon>
        <taxon>Staphyliniformia</taxon>
        <taxon>Silphidae</taxon>
        <taxon>Nicrophorinae</taxon>
        <taxon>Nicrophorus</taxon>
    </lineage>
</organism>
<reference evidence="28" key="1">
    <citation type="submission" date="2025-08" db="UniProtKB">
        <authorList>
            <consortium name="RefSeq"/>
        </authorList>
    </citation>
    <scope>IDENTIFICATION</scope>
    <source>
        <tissue evidence="28">Whole Larva</tissue>
    </source>
</reference>
<feature type="transmembrane region" description="Helical" evidence="25">
    <location>
        <begin position="82"/>
        <end position="102"/>
    </location>
</feature>
<comment type="catalytic activity">
    <reaction evidence="16">
        <text>L-lysyl-L-lysine(out) = L-lysyl-L-lysine(in)</text>
        <dbReference type="Rhea" id="RHEA:79403"/>
        <dbReference type="ChEBI" id="CHEBI:229956"/>
    </reaction>
</comment>
<proteinExistence type="inferred from homology"/>
<name>A0ABM1M605_NICVS</name>
<comment type="catalytic activity">
    <reaction evidence="20">
        <text>L-lysyl-glycine(out) = L-lysyl-glycine(in)</text>
        <dbReference type="Rhea" id="RHEA:79407"/>
        <dbReference type="ChEBI" id="CHEBI:191202"/>
    </reaction>
</comment>
<dbReference type="Proteomes" id="UP000695000">
    <property type="component" value="Unplaced"/>
</dbReference>
<accession>A0ABM1M605</accession>
<comment type="catalytic activity">
    <reaction evidence="11">
        <text>L-alpha-aminoacyl-L-histidine(out) = L-alpha-aminoacyl-L-histidine(in)</text>
        <dbReference type="Rhea" id="RHEA:79375"/>
        <dbReference type="ChEBI" id="CHEBI:229967"/>
    </reaction>
</comment>
<keyword evidence="3" id="KW-0813">Transport</keyword>
<evidence type="ECO:0000256" key="15">
    <source>
        <dbReference type="ARBA" id="ARBA00044899"/>
    </source>
</evidence>
<dbReference type="InterPro" id="IPR011701">
    <property type="entry name" value="MFS"/>
</dbReference>
<evidence type="ECO:0000256" key="13">
    <source>
        <dbReference type="ARBA" id="ARBA00044893"/>
    </source>
</evidence>